<keyword evidence="5" id="KW-1185">Reference proteome</keyword>
<dbReference type="InterPro" id="IPR008160">
    <property type="entry name" value="Collagen"/>
</dbReference>
<name>A0A1I7YKJ0_9BILA</name>
<dbReference type="Pfam" id="PF01391">
    <property type="entry name" value="Collagen"/>
    <property type="match status" value="1"/>
</dbReference>
<evidence type="ECO:0000256" key="3">
    <source>
        <dbReference type="SAM" id="Phobius"/>
    </source>
</evidence>
<dbReference type="Pfam" id="PF01484">
    <property type="entry name" value="Col_cuticle_N"/>
    <property type="match status" value="1"/>
</dbReference>
<sequence length="345" mass="34594">MKRSCGKWMKRCCAVHFHCAIRTVHRYARPARNRKLDSCNKANVVDVRESRQMALTMKVLFAANILSGTFIVVSLLAGVSIYMDIIDIEDEVTVDMAEFKHYSEGAWSSIIGQRWRRPKRQYDQQPSACNCKPPPGDCPPGPSGAKGDDGVPGTDGPKGKDGHPGGMTSYGGYGSPDDCVKCPAEIGPPGPNGPPGPAGPPGQPGSNGNPGKPGPAGPQGPPGDPGPAGAPGQAGAPGKSGAPGTRTVSRPGPAGAPGPPGPAGKPGSNAQPGGVGPPGPPGPAGPKGNDGQPGTPGGPGGPGPAGQQGKDSDYCPCPKKQAKASAPPLYVGIHAAALKAIAVVR</sequence>
<reference evidence="6" key="1">
    <citation type="submission" date="2016-11" db="UniProtKB">
        <authorList>
            <consortium name="WormBaseParasite"/>
        </authorList>
    </citation>
    <scope>IDENTIFICATION</scope>
</reference>
<organism evidence="5 6">
    <name type="scientific">Steinernema glaseri</name>
    <dbReference type="NCBI Taxonomy" id="37863"/>
    <lineage>
        <taxon>Eukaryota</taxon>
        <taxon>Metazoa</taxon>
        <taxon>Ecdysozoa</taxon>
        <taxon>Nematoda</taxon>
        <taxon>Chromadorea</taxon>
        <taxon>Rhabditida</taxon>
        <taxon>Tylenchina</taxon>
        <taxon>Panagrolaimomorpha</taxon>
        <taxon>Strongyloidoidea</taxon>
        <taxon>Steinernematidae</taxon>
        <taxon>Steinernema</taxon>
    </lineage>
</organism>
<keyword evidence="3" id="KW-0472">Membrane</keyword>
<evidence type="ECO:0000313" key="6">
    <source>
        <dbReference type="WBParaSite" id="L893_g17293.t1"/>
    </source>
</evidence>
<dbReference type="GO" id="GO:0042302">
    <property type="term" value="F:structural constituent of cuticle"/>
    <property type="evidence" value="ECO:0007669"/>
    <property type="project" value="InterPro"/>
</dbReference>
<feature type="compositionally biased region" description="Gly residues" evidence="2">
    <location>
        <begin position="294"/>
        <end position="306"/>
    </location>
</feature>
<feature type="transmembrane region" description="Helical" evidence="3">
    <location>
        <begin position="59"/>
        <end position="83"/>
    </location>
</feature>
<feature type="compositionally biased region" description="Pro residues" evidence="2">
    <location>
        <begin position="186"/>
        <end position="203"/>
    </location>
</feature>
<dbReference type="SMART" id="SM01088">
    <property type="entry name" value="Col_cuticle_N"/>
    <property type="match status" value="1"/>
</dbReference>
<evidence type="ECO:0000256" key="1">
    <source>
        <dbReference type="ARBA" id="ARBA00022737"/>
    </source>
</evidence>
<feature type="compositionally biased region" description="Pro residues" evidence="2">
    <location>
        <begin position="254"/>
        <end position="263"/>
    </location>
</feature>
<protein>
    <submittedName>
        <fullName evidence="6">Col_cuticle_N domain-containing protein</fullName>
    </submittedName>
</protein>
<feature type="compositionally biased region" description="Pro residues" evidence="2">
    <location>
        <begin position="132"/>
        <end position="142"/>
    </location>
</feature>
<dbReference type="AlphaFoldDB" id="A0A1I7YKJ0"/>
<evidence type="ECO:0000259" key="4">
    <source>
        <dbReference type="SMART" id="SM01088"/>
    </source>
</evidence>
<keyword evidence="1" id="KW-0677">Repeat</keyword>
<dbReference type="WBParaSite" id="L893_g17293.t1">
    <property type="protein sequence ID" value="L893_g17293.t1"/>
    <property type="gene ID" value="L893_g17293"/>
</dbReference>
<keyword evidence="3" id="KW-1133">Transmembrane helix</keyword>
<dbReference type="PANTHER" id="PTHR24637:SF377">
    <property type="entry name" value="COLLAGEN TYPE IX ALPHA 1 CHAIN"/>
    <property type="match status" value="1"/>
</dbReference>
<evidence type="ECO:0000313" key="5">
    <source>
        <dbReference type="Proteomes" id="UP000095287"/>
    </source>
</evidence>
<evidence type="ECO:0000256" key="2">
    <source>
        <dbReference type="SAM" id="MobiDB-lite"/>
    </source>
</evidence>
<accession>A0A1I7YKJ0</accession>
<feature type="domain" description="Nematode cuticle collagen N-terminal" evidence="4">
    <location>
        <begin position="58"/>
        <end position="110"/>
    </location>
</feature>
<dbReference type="Proteomes" id="UP000095287">
    <property type="component" value="Unplaced"/>
</dbReference>
<keyword evidence="3" id="KW-0812">Transmembrane</keyword>
<feature type="compositionally biased region" description="Pro residues" evidence="2">
    <location>
        <begin position="275"/>
        <end position="284"/>
    </location>
</feature>
<proteinExistence type="predicted"/>
<feature type="compositionally biased region" description="Pro residues" evidence="2">
    <location>
        <begin position="212"/>
        <end position="225"/>
    </location>
</feature>
<dbReference type="PANTHER" id="PTHR24637">
    <property type="entry name" value="COLLAGEN"/>
    <property type="match status" value="1"/>
</dbReference>
<feature type="compositionally biased region" description="Gly residues" evidence="2">
    <location>
        <begin position="164"/>
        <end position="174"/>
    </location>
</feature>
<dbReference type="InterPro" id="IPR002486">
    <property type="entry name" value="Col_cuticle_N"/>
</dbReference>
<feature type="region of interest" description="Disordered" evidence="2">
    <location>
        <begin position="116"/>
        <end position="325"/>
    </location>
</feature>
<feature type="compositionally biased region" description="Low complexity" evidence="2">
    <location>
        <begin position="230"/>
        <end position="244"/>
    </location>
</feature>